<accession>A0ABU9QR43</accession>
<evidence type="ECO:0008006" key="4">
    <source>
        <dbReference type="Google" id="ProtNLM"/>
    </source>
</evidence>
<gene>
    <name evidence="2" type="ORF">V4C55_39825</name>
</gene>
<evidence type="ECO:0000313" key="2">
    <source>
        <dbReference type="EMBL" id="MEM5291879.1"/>
    </source>
</evidence>
<dbReference type="EMBL" id="JAZHGC010000062">
    <property type="protein sequence ID" value="MEM5291879.1"/>
    <property type="molecule type" value="Genomic_DNA"/>
</dbReference>
<comment type="caution">
    <text evidence="2">The sequence shown here is derived from an EMBL/GenBank/DDBJ whole genome shotgun (WGS) entry which is preliminary data.</text>
</comment>
<feature type="signal peptide" evidence="1">
    <location>
        <begin position="1"/>
        <end position="20"/>
    </location>
</feature>
<reference evidence="2 3" key="1">
    <citation type="submission" date="2024-01" db="EMBL/GenBank/DDBJ databases">
        <title>The diversity of rhizobia nodulating Mimosa spp. in eleven states of Brazil covering several biomes is determined by host plant, location, and edaphic factors.</title>
        <authorList>
            <person name="Rouws L."/>
            <person name="Barauna A."/>
            <person name="Beukes C."/>
            <person name="De Faria S.M."/>
            <person name="Gross E."/>
            <person name="Dos Reis Junior F.B."/>
            <person name="Simon M."/>
            <person name="Maluk M."/>
            <person name="Odee D.W."/>
            <person name="Kenicer G."/>
            <person name="Young J.P.W."/>
            <person name="Reis V.M."/>
            <person name="Zilli J."/>
            <person name="James E.K."/>
        </authorList>
    </citation>
    <scope>NUCLEOTIDE SEQUENCE [LARGE SCALE GENOMIC DNA]</scope>
    <source>
        <strain evidence="2 3">JPY77</strain>
    </source>
</reference>
<protein>
    <recommendedName>
        <fullName evidence="4">DUF5666 domain-containing protein</fullName>
    </recommendedName>
</protein>
<evidence type="ECO:0000313" key="3">
    <source>
        <dbReference type="Proteomes" id="UP001494588"/>
    </source>
</evidence>
<sequence length="85" mass="8864">MSKRTNIAFATLAAATYVLAVVAASTFGSTRAESDASLSWGTSAADVYSGRYVTGNETCAFRNEVIADGAISIDRHCTHAGDGRE</sequence>
<keyword evidence="3" id="KW-1185">Reference proteome</keyword>
<organism evidence="2 3">
    <name type="scientific">Paraburkholderia sabiae</name>
    <dbReference type="NCBI Taxonomy" id="273251"/>
    <lineage>
        <taxon>Bacteria</taxon>
        <taxon>Pseudomonadati</taxon>
        <taxon>Pseudomonadota</taxon>
        <taxon>Betaproteobacteria</taxon>
        <taxon>Burkholderiales</taxon>
        <taxon>Burkholderiaceae</taxon>
        <taxon>Paraburkholderia</taxon>
    </lineage>
</organism>
<name>A0ABU9QR43_9BURK</name>
<keyword evidence="1" id="KW-0732">Signal</keyword>
<evidence type="ECO:0000256" key="1">
    <source>
        <dbReference type="SAM" id="SignalP"/>
    </source>
</evidence>
<proteinExistence type="predicted"/>
<dbReference type="RefSeq" id="WP_201661563.1">
    <property type="nucleotide sequence ID" value="NZ_CAJHCS010000050.1"/>
</dbReference>
<feature type="chain" id="PRO_5045098771" description="DUF5666 domain-containing protein" evidence="1">
    <location>
        <begin position="21"/>
        <end position="85"/>
    </location>
</feature>
<dbReference type="Proteomes" id="UP001494588">
    <property type="component" value="Unassembled WGS sequence"/>
</dbReference>